<sequence>MTENWVANTESLRSTGVEANVPAPCSYAIKTLQDKLIENWERWWSKSNTDLQVKCFLPKPSLDMNSRSSYVTEFLTNHDLFVSYLYRFKLITIPNCLCRYVGDTDHYAFVCPLTKDIHLVSPSQNAKKV</sequence>
<comment type="caution">
    <text evidence="1">The sequence shown here is derived from an EMBL/GenBank/DDBJ whole genome shotgun (WGS) entry which is preliminary data.</text>
</comment>
<proteinExistence type="predicted"/>
<organism evidence="1 2">
    <name type="scientific">Trichonephila clavipes</name>
    <name type="common">Golden silk orbweaver</name>
    <name type="synonym">Nephila clavipes</name>
    <dbReference type="NCBI Taxonomy" id="2585209"/>
    <lineage>
        <taxon>Eukaryota</taxon>
        <taxon>Metazoa</taxon>
        <taxon>Ecdysozoa</taxon>
        <taxon>Arthropoda</taxon>
        <taxon>Chelicerata</taxon>
        <taxon>Arachnida</taxon>
        <taxon>Araneae</taxon>
        <taxon>Araneomorphae</taxon>
        <taxon>Entelegynae</taxon>
        <taxon>Araneoidea</taxon>
        <taxon>Nephilidae</taxon>
        <taxon>Trichonephila</taxon>
    </lineage>
</organism>
<evidence type="ECO:0000313" key="2">
    <source>
        <dbReference type="Proteomes" id="UP000887159"/>
    </source>
</evidence>
<dbReference type="Proteomes" id="UP000887159">
    <property type="component" value="Unassembled WGS sequence"/>
</dbReference>
<keyword evidence="2" id="KW-1185">Reference proteome</keyword>
<dbReference type="EMBL" id="BMAU01021338">
    <property type="protein sequence ID" value="GFY16190.1"/>
    <property type="molecule type" value="Genomic_DNA"/>
</dbReference>
<evidence type="ECO:0000313" key="1">
    <source>
        <dbReference type="EMBL" id="GFY16190.1"/>
    </source>
</evidence>
<reference evidence="1" key="1">
    <citation type="submission" date="2020-08" db="EMBL/GenBank/DDBJ databases">
        <title>Multicomponent nature underlies the extraordinary mechanical properties of spider dragline silk.</title>
        <authorList>
            <person name="Kono N."/>
            <person name="Nakamura H."/>
            <person name="Mori M."/>
            <person name="Yoshida Y."/>
            <person name="Ohtoshi R."/>
            <person name="Malay A.D."/>
            <person name="Moran D.A.P."/>
            <person name="Tomita M."/>
            <person name="Numata K."/>
            <person name="Arakawa K."/>
        </authorList>
    </citation>
    <scope>NUCLEOTIDE SEQUENCE</scope>
</reference>
<name>A0A8X6VQH1_TRICX</name>
<accession>A0A8X6VQH1</accession>
<protein>
    <submittedName>
        <fullName evidence="1">RNase H domain-containing protein</fullName>
    </submittedName>
</protein>
<dbReference type="AlphaFoldDB" id="A0A8X6VQH1"/>
<gene>
    <name evidence="1" type="primary">AVEN_121319_1</name>
    <name evidence="1" type="ORF">TNCV_2348351</name>
</gene>